<protein>
    <submittedName>
        <fullName evidence="6">Protein-S-isoprenylcysteine O-methyltransferase Ste14</fullName>
    </submittedName>
</protein>
<dbReference type="GO" id="GO:0008168">
    <property type="term" value="F:methyltransferase activity"/>
    <property type="evidence" value="ECO:0007669"/>
    <property type="project" value="UniProtKB-KW"/>
</dbReference>
<feature type="transmembrane region" description="Helical" evidence="5">
    <location>
        <begin position="102"/>
        <end position="131"/>
    </location>
</feature>
<dbReference type="PANTHER" id="PTHR12714">
    <property type="entry name" value="PROTEIN-S ISOPRENYLCYSTEINE O-METHYLTRANSFERASE"/>
    <property type="match status" value="1"/>
</dbReference>
<dbReference type="GO" id="GO:0032259">
    <property type="term" value="P:methylation"/>
    <property type="evidence" value="ECO:0007669"/>
    <property type="project" value="UniProtKB-KW"/>
</dbReference>
<evidence type="ECO:0000256" key="4">
    <source>
        <dbReference type="ARBA" id="ARBA00023136"/>
    </source>
</evidence>
<evidence type="ECO:0000256" key="5">
    <source>
        <dbReference type="SAM" id="Phobius"/>
    </source>
</evidence>
<dbReference type="PANTHER" id="PTHR12714:SF24">
    <property type="entry name" value="SLR1182 PROTEIN"/>
    <property type="match status" value="1"/>
</dbReference>
<dbReference type="GO" id="GO:0012505">
    <property type="term" value="C:endomembrane system"/>
    <property type="evidence" value="ECO:0007669"/>
    <property type="project" value="UniProtKB-SubCell"/>
</dbReference>
<evidence type="ECO:0000256" key="2">
    <source>
        <dbReference type="ARBA" id="ARBA00022692"/>
    </source>
</evidence>
<dbReference type="EMBL" id="SMCO01000006">
    <property type="protein sequence ID" value="TCV86766.1"/>
    <property type="molecule type" value="Genomic_DNA"/>
</dbReference>
<name>A0A4R3Y4S0_9PROT</name>
<evidence type="ECO:0000313" key="6">
    <source>
        <dbReference type="EMBL" id="TCV86766.1"/>
    </source>
</evidence>
<dbReference type="AlphaFoldDB" id="A0A4R3Y4S0"/>
<organism evidence="6 7">
    <name type="scientific">Sulfurirhabdus autotrophica</name>
    <dbReference type="NCBI Taxonomy" id="1706046"/>
    <lineage>
        <taxon>Bacteria</taxon>
        <taxon>Pseudomonadati</taxon>
        <taxon>Pseudomonadota</taxon>
        <taxon>Betaproteobacteria</taxon>
        <taxon>Nitrosomonadales</taxon>
        <taxon>Sulfuricellaceae</taxon>
        <taxon>Sulfurirhabdus</taxon>
    </lineage>
</organism>
<dbReference type="Proteomes" id="UP000295367">
    <property type="component" value="Unassembled WGS sequence"/>
</dbReference>
<sequence length="157" mass="17854">MSSDHTHTSDVVLPPPVLYLCTFLTGCIVQIVFTVPLLNSTTISWLVASCLFIPSAVFARWAFITMRHAGTSASHSKPSASLTIHGPFRFSRNPIYVAMTGMYLGAVFLVNAIWPLLLLIPLLILMHWFVIVKEERYLTQKFGQTYFEYKSDVRRWL</sequence>
<evidence type="ECO:0000256" key="3">
    <source>
        <dbReference type="ARBA" id="ARBA00022989"/>
    </source>
</evidence>
<reference evidence="6 7" key="1">
    <citation type="submission" date="2019-03" db="EMBL/GenBank/DDBJ databases">
        <title>Genomic Encyclopedia of Type Strains, Phase IV (KMG-IV): sequencing the most valuable type-strain genomes for metagenomic binning, comparative biology and taxonomic classification.</title>
        <authorList>
            <person name="Goeker M."/>
        </authorList>
    </citation>
    <scope>NUCLEOTIDE SEQUENCE [LARGE SCALE GENOMIC DNA]</scope>
    <source>
        <strain evidence="6 7">DSM 100309</strain>
    </source>
</reference>
<keyword evidence="3 5" id="KW-1133">Transmembrane helix</keyword>
<evidence type="ECO:0000256" key="1">
    <source>
        <dbReference type="ARBA" id="ARBA00004127"/>
    </source>
</evidence>
<feature type="transmembrane region" description="Helical" evidence="5">
    <location>
        <begin position="45"/>
        <end position="64"/>
    </location>
</feature>
<keyword evidence="4 5" id="KW-0472">Membrane</keyword>
<keyword evidence="7" id="KW-1185">Reference proteome</keyword>
<keyword evidence="6" id="KW-0808">Transferase</keyword>
<comment type="caution">
    <text evidence="6">The sequence shown here is derived from an EMBL/GenBank/DDBJ whole genome shotgun (WGS) entry which is preliminary data.</text>
</comment>
<evidence type="ECO:0000313" key="7">
    <source>
        <dbReference type="Proteomes" id="UP000295367"/>
    </source>
</evidence>
<keyword evidence="2 5" id="KW-0812">Transmembrane</keyword>
<feature type="transmembrane region" description="Helical" evidence="5">
    <location>
        <begin position="17"/>
        <end position="38"/>
    </location>
</feature>
<proteinExistence type="predicted"/>
<keyword evidence="6" id="KW-0489">Methyltransferase</keyword>
<dbReference type="OrthoDB" id="9811969at2"/>
<accession>A0A4R3Y4S0</accession>
<comment type="subcellular location">
    <subcellularLocation>
        <location evidence="1">Endomembrane system</location>
        <topology evidence="1">Multi-pass membrane protein</topology>
    </subcellularLocation>
</comment>
<dbReference type="Gene3D" id="1.20.120.1630">
    <property type="match status" value="1"/>
</dbReference>
<dbReference type="InterPro" id="IPR007318">
    <property type="entry name" value="Phopholipid_MeTrfase"/>
</dbReference>
<dbReference type="Pfam" id="PF04191">
    <property type="entry name" value="PEMT"/>
    <property type="match status" value="1"/>
</dbReference>
<gene>
    <name evidence="6" type="ORF">EDC63_106127</name>
</gene>